<dbReference type="PANTHER" id="PTHR11735">
    <property type="entry name" value="TRNA N6-ADENOSINE THREONYLCARBAMOYLTRANSFERASE"/>
    <property type="match status" value="1"/>
</dbReference>
<dbReference type="PANTHER" id="PTHR11735:SF14">
    <property type="entry name" value="TRNA N6-ADENOSINE THREONYLCARBAMOYLTRANSFERASE"/>
    <property type="match status" value="1"/>
</dbReference>
<dbReference type="GO" id="GO:0008033">
    <property type="term" value="P:tRNA processing"/>
    <property type="evidence" value="ECO:0007669"/>
    <property type="project" value="UniProtKB-KW"/>
</dbReference>
<dbReference type="InterPro" id="IPR017861">
    <property type="entry name" value="KAE1/TsaD"/>
</dbReference>
<keyword evidence="3" id="KW-0819">tRNA processing</keyword>
<dbReference type="EC" id="2.3.1.234" evidence="1"/>
<name>A0AA39R2S6_9LECA</name>
<comment type="caution">
    <text evidence="8">The sequence shown here is derived from an EMBL/GenBank/DDBJ whole genome shotgun (WGS) entry which is preliminary data.</text>
</comment>
<dbReference type="GO" id="GO:0061711">
    <property type="term" value="F:tRNA N(6)-L-threonylcarbamoyladenine synthase activity"/>
    <property type="evidence" value="ECO:0007669"/>
    <property type="project" value="UniProtKB-EC"/>
</dbReference>
<evidence type="ECO:0000259" key="7">
    <source>
        <dbReference type="Pfam" id="PF00814"/>
    </source>
</evidence>
<evidence type="ECO:0000313" key="9">
    <source>
        <dbReference type="Proteomes" id="UP001166286"/>
    </source>
</evidence>
<dbReference type="PRINTS" id="PR00789">
    <property type="entry name" value="OSIALOPTASE"/>
</dbReference>
<keyword evidence="4" id="KW-0479">Metal-binding</keyword>
<dbReference type="Pfam" id="PF00814">
    <property type="entry name" value="TsaD"/>
    <property type="match status" value="1"/>
</dbReference>
<keyword evidence="5" id="KW-0012">Acyltransferase</keyword>
<accession>A0AA39R2S6</accession>
<dbReference type="EMBL" id="JAFEKC020000009">
    <property type="protein sequence ID" value="KAK0512705.1"/>
    <property type="molecule type" value="Genomic_DNA"/>
</dbReference>
<organism evidence="8 9">
    <name type="scientific">Cladonia borealis</name>
    <dbReference type="NCBI Taxonomy" id="184061"/>
    <lineage>
        <taxon>Eukaryota</taxon>
        <taxon>Fungi</taxon>
        <taxon>Dikarya</taxon>
        <taxon>Ascomycota</taxon>
        <taxon>Pezizomycotina</taxon>
        <taxon>Lecanoromycetes</taxon>
        <taxon>OSLEUM clade</taxon>
        <taxon>Lecanoromycetidae</taxon>
        <taxon>Lecanorales</taxon>
        <taxon>Lecanorineae</taxon>
        <taxon>Cladoniaceae</taxon>
        <taxon>Cladonia</taxon>
    </lineage>
</organism>
<comment type="catalytic activity">
    <reaction evidence="6">
        <text>L-threonylcarbamoyladenylate + adenosine(37) in tRNA = N(6)-L-threonylcarbamoyladenosine(37) in tRNA + AMP + H(+)</text>
        <dbReference type="Rhea" id="RHEA:37059"/>
        <dbReference type="Rhea" id="RHEA-COMP:10162"/>
        <dbReference type="Rhea" id="RHEA-COMP:10163"/>
        <dbReference type="ChEBI" id="CHEBI:15378"/>
        <dbReference type="ChEBI" id="CHEBI:73682"/>
        <dbReference type="ChEBI" id="CHEBI:74411"/>
        <dbReference type="ChEBI" id="CHEBI:74418"/>
        <dbReference type="ChEBI" id="CHEBI:456215"/>
        <dbReference type="EC" id="2.3.1.234"/>
    </reaction>
</comment>
<feature type="domain" description="Gcp-like" evidence="7">
    <location>
        <begin position="35"/>
        <end position="109"/>
    </location>
</feature>
<evidence type="ECO:0000256" key="1">
    <source>
        <dbReference type="ARBA" id="ARBA00012156"/>
    </source>
</evidence>
<gene>
    <name evidence="8" type="ORF">JMJ35_004722</name>
</gene>
<evidence type="ECO:0000256" key="2">
    <source>
        <dbReference type="ARBA" id="ARBA00022679"/>
    </source>
</evidence>
<keyword evidence="9" id="KW-1185">Reference proteome</keyword>
<evidence type="ECO:0000256" key="4">
    <source>
        <dbReference type="ARBA" id="ARBA00022723"/>
    </source>
</evidence>
<dbReference type="GO" id="GO:0005737">
    <property type="term" value="C:cytoplasm"/>
    <property type="evidence" value="ECO:0007669"/>
    <property type="project" value="TreeGrafter"/>
</dbReference>
<proteinExistence type="predicted"/>
<dbReference type="SUPFAM" id="SSF53067">
    <property type="entry name" value="Actin-like ATPase domain"/>
    <property type="match status" value="1"/>
</dbReference>
<dbReference type="Proteomes" id="UP001166286">
    <property type="component" value="Unassembled WGS sequence"/>
</dbReference>
<evidence type="ECO:0000313" key="8">
    <source>
        <dbReference type="EMBL" id="KAK0512705.1"/>
    </source>
</evidence>
<dbReference type="InterPro" id="IPR000905">
    <property type="entry name" value="Gcp-like_dom"/>
</dbReference>
<dbReference type="InterPro" id="IPR043129">
    <property type="entry name" value="ATPase_NBD"/>
</dbReference>
<reference evidence="8" key="1">
    <citation type="submission" date="2023-03" db="EMBL/GenBank/DDBJ databases">
        <title>Complete genome of Cladonia borealis.</title>
        <authorList>
            <person name="Park H."/>
        </authorList>
    </citation>
    <scope>NUCLEOTIDE SEQUENCE</scope>
    <source>
        <strain evidence="8">ANT050790</strain>
    </source>
</reference>
<evidence type="ECO:0000256" key="6">
    <source>
        <dbReference type="ARBA" id="ARBA00048117"/>
    </source>
</evidence>
<evidence type="ECO:0000256" key="5">
    <source>
        <dbReference type="ARBA" id="ARBA00023315"/>
    </source>
</evidence>
<dbReference type="GO" id="GO:0046872">
    <property type="term" value="F:metal ion binding"/>
    <property type="evidence" value="ECO:0007669"/>
    <property type="project" value="UniProtKB-KW"/>
</dbReference>
<evidence type="ECO:0000256" key="3">
    <source>
        <dbReference type="ARBA" id="ARBA00022694"/>
    </source>
</evidence>
<keyword evidence="2" id="KW-0808">Transferase</keyword>
<dbReference type="AlphaFoldDB" id="A0AA39R2S6"/>
<protein>
    <recommendedName>
        <fullName evidence="1">N(6)-L-threonylcarbamoyladenine synthase</fullName>
        <ecNumber evidence="1">2.3.1.234</ecNumber>
    </recommendedName>
</protein>
<dbReference type="GO" id="GO:0000408">
    <property type="term" value="C:EKC/KEOPS complex"/>
    <property type="evidence" value="ECO:0007669"/>
    <property type="project" value="TreeGrafter"/>
</dbReference>
<sequence length="118" mass="12895">MISLGLEGSANKLGIGLILHPPKGRPAIPLSNIRHTYNSPPGSGFLPKDTAKHHRTWLIPIIKAALRDAKITIRDIDCICYTRGPGMGAPLQSVALAARTLSLLWNKPTDEVLVKWRD</sequence>
<dbReference type="Gene3D" id="3.30.420.40">
    <property type="match status" value="1"/>
</dbReference>